<organism evidence="5 6">
    <name type="scientific">Aspergillus hiratsukae</name>
    <dbReference type="NCBI Taxonomy" id="1194566"/>
    <lineage>
        <taxon>Eukaryota</taxon>
        <taxon>Fungi</taxon>
        <taxon>Dikarya</taxon>
        <taxon>Ascomycota</taxon>
        <taxon>Pezizomycotina</taxon>
        <taxon>Eurotiomycetes</taxon>
        <taxon>Eurotiomycetidae</taxon>
        <taxon>Eurotiales</taxon>
        <taxon>Aspergillaceae</taxon>
        <taxon>Aspergillus</taxon>
        <taxon>Aspergillus subgen. Fumigati</taxon>
    </lineage>
</organism>
<dbReference type="UniPathway" id="UPA00196"/>
<comment type="caution">
    <text evidence="5">The sequence shown here is derived from an EMBL/GenBank/DDBJ whole genome shotgun (WGS) entry which is preliminary data.</text>
</comment>
<keyword evidence="4" id="KW-0472">Membrane</keyword>
<dbReference type="PANTHER" id="PTHR12993:SF11">
    <property type="entry name" value="N-ACETYLGLUCOSAMINYL-PHOSPHATIDYLINOSITOL DE-N-ACETYLASE"/>
    <property type="match status" value="1"/>
</dbReference>
<dbReference type="GO" id="GO:0006506">
    <property type="term" value="P:GPI anchor biosynthetic process"/>
    <property type="evidence" value="ECO:0007669"/>
    <property type="project" value="UniProtKB-UniPathway"/>
</dbReference>
<evidence type="ECO:0000313" key="6">
    <source>
        <dbReference type="Proteomes" id="UP000662466"/>
    </source>
</evidence>
<dbReference type="AlphaFoldDB" id="A0A8H6Q9H5"/>
<protein>
    <recommendedName>
        <fullName evidence="2">N-acetylglucosaminylphosphatidylinositol deacetylase</fullName>
        <ecNumber evidence="2">3.5.1.89</ecNumber>
    </recommendedName>
</protein>
<evidence type="ECO:0000256" key="3">
    <source>
        <dbReference type="SAM" id="MobiDB-lite"/>
    </source>
</evidence>
<dbReference type="InterPro" id="IPR003737">
    <property type="entry name" value="GlcNAc_PI_deacetylase-related"/>
</dbReference>
<dbReference type="PANTHER" id="PTHR12993">
    <property type="entry name" value="N-ACETYLGLUCOSAMINYL-PHOSPHATIDYLINOSITOL DE-N-ACETYLASE-RELATED"/>
    <property type="match status" value="1"/>
</dbReference>
<dbReference type="Gene3D" id="3.40.50.10320">
    <property type="entry name" value="LmbE-like"/>
    <property type="match status" value="1"/>
</dbReference>
<dbReference type="SUPFAM" id="SSF102588">
    <property type="entry name" value="LmbE-like"/>
    <property type="match status" value="1"/>
</dbReference>
<feature type="compositionally biased region" description="Basic and acidic residues" evidence="3">
    <location>
        <begin position="345"/>
        <end position="359"/>
    </location>
</feature>
<dbReference type="EC" id="3.5.1.89" evidence="2"/>
<proteinExistence type="inferred from homology"/>
<sequence length="372" mass="42148">MKLVWIAQLLGRKCRRRKLAWIASSVFFIAALAALCLYVLLAYYLANDPRLVPVAFQHAQSILFVTAHPDDETLFFSPSITYRRDDPHVRRGLLVISSGNYDGIGERRRQEIHNSCSVLGIVPDRCVVLDDAELQDVPKKWWDEDLIQDLVASHVRKWNADLIITFDNGGVSGHMNHRAVSAGVRKYIASTPHAPPAYTLQSTSLFRKYSSLLDLIPTSIPFAWRIFKAILTSPASSTHTTNGLHDLWPLDAYNDKVLLVSPWRTHLVSRAAFSQHASQYSWDRSFYLATSRASLSTRTMHTAQNHRRSSKKPKNKDHKQRPLVEILEQRDQPRVAVMPRGRAQVAKERGVDLPVEHVHARSLGQARENAEG</sequence>
<evidence type="ECO:0000313" key="5">
    <source>
        <dbReference type="EMBL" id="KAF7168863.1"/>
    </source>
</evidence>
<feature type="region of interest" description="Disordered" evidence="3">
    <location>
        <begin position="297"/>
        <end position="323"/>
    </location>
</feature>
<evidence type="ECO:0000256" key="2">
    <source>
        <dbReference type="ARBA" id="ARBA00012176"/>
    </source>
</evidence>
<evidence type="ECO:0000256" key="1">
    <source>
        <dbReference type="ARBA" id="ARBA00006066"/>
    </source>
</evidence>
<keyword evidence="4" id="KW-1133">Transmembrane helix</keyword>
<gene>
    <name evidence="5" type="ORF">CNMCM6106_003878</name>
</gene>
<dbReference type="GO" id="GO:0016020">
    <property type="term" value="C:membrane"/>
    <property type="evidence" value="ECO:0007669"/>
    <property type="project" value="GOC"/>
</dbReference>
<dbReference type="GO" id="GO:0005783">
    <property type="term" value="C:endoplasmic reticulum"/>
    <property type="evidence" value="ECO:0007669"/>
    <property type="project" value="TreeGrafter"/>
</dbReference>
<feature type="region of interest" description="Disordered" evidence="3">
    <location>
        <begin position="341"/>
        <end position="372"/>
    </location>
</feature>
<dbReference type="Pfam" id="PF02585">
    <property type="entry name" value="PIG-L"/>
    <property type="match status" value="1"/>
</dbReference>
<comment type="similarity">
    <text evidence="1">Belongs to the PIGL family.</text>
</comment>
<reference evidence="5" key="1">
    <citation type="submission" date="2020-06" db="EMBL/GenBank/DDBJ databases">
        <title>Draft genome sequences of strains closely related to Aspergillus parafelis and Aspergillus hiratsukae.</title>
        <authorList>
            <person name="Dos Santos R.A.C."/>
            <person name="Rivero-Menendez O."/>
            <person name="Steenwyk J.L."/>
            <person name="Mead M.E."/>
            <person name="Goldman G.H."/>
            <person name="Alastruey-Izquierdo A."/>
            <person name="Rokas A."/>
        </authorList>
    </citation>
    <scope>NUCLEOTIDE SEQUENCE</scope>
    <source>
        <strain evidence="5">CNM-CM6106</strain>
    </source>
</reference>
<feature type="transmembrane region" description="Helical" evidence="4">
    <location>
        <begin position="21"/>
        <end position="46"/>
    </location>
</feature>
<dbReference type="GO" id="GO:0000225">
    <property type="term" value="F:N-acetylglucosaminylphosphatidylinositol deacetylase activity"/>
    <property type="evidence" value="ECO:0007669"/>
    <property type="project" value="UniProtKB-EC"/>
</dbReference>
<dbReference type="Proteomes" id="UP000662466">
    <property type="component" value="Unassembled WGS sequence"/>
</dbReference>
<keyword evidence="4" id="KW-0812">Transmembrane</keyword>
<dbReference type="EMBL" id="JACBAF010002063">
    <property type="protein sequence ID" value="KAF7168863.1"/>
    <property type="molecule type" value="Genomic_DNA"/>
</dbReference>
<feature type="compositionally biased region" description="Basic residues" evidence="3">
    <location>
        <begin position="304"/>
        <end position="321"/>
    </location>
</feature>
<name>A0A8H6Q9H5_9EURO</name>
<accession>A0A8H6Q9H5</accession>
<dbReference type="InterPro" id="IPR024078">
    <property type="entry name" value="LmbE-like_dom_sf"/>
</dbReference>
<evidence type="ECO:0000256" key="4">
    <source>
        <dbReference type="SAM" id="Phobius"/>
    </source>
</evidence>